<evidence type="ECO:0000256" key="4">
    <source>
        <dbReference type="ARBA" id="ARBA00023136"/>
    </source>
</evidence>
<comment type="subcellular location">
    <subcellularLocation>
        <location evidence="1">Membrane</location>
        <topology evidence="1">Single-pass membrane protein</topology>
    </subcellularLocation>
</comment>
<accession>A0A0J6F4N8</accession>
<dbReference type="EMBL" id="CP016440">
    <property type="protein sequence ID" value="ANY15293.1"/>
    <property type="molecule type" value="Genomic_DNA"/>
</dbReference>
<dbReference type="PANTHER" id="PTHR30386">
    <property type="entry name" value="MEMBRANE FUSION SUBUNIT OF EMRAB-TOLC MULTIDRUG EFFLUX PUMP"/>
    <property type="match status" value="1"/>
</dbReference>
<feature type="coiled-coil region" evidence="5">
    <location>
        <begin position="210"/>
        <end position="237"/>
    </location>
</feature>
<protein>
    <submittedName>
        <fullName evidence="8">Secretion protein</fullName>
    </submittedName>
    <submittedName>
        <fullName evidence="9">Type I secretion system membrane fusion protein PrsE</fullName>
    </submittedName>
</protein>
<keyword evidence="2" id="KW-0812">Transmembrane</keyword>
<dbReference type="Pfam" id="PF25984">
    <property type="entry name" value="BSH_YknX"/>
    <property type="match status" value="1"/>
</dbReference>
<dbReference type="OrthoDB" id="9775513at2"/>
<dbReference type="RefSeq" id="WP_048025853.1">
    <property type="nucleotide sequence ID" value="NZ_CAJGUP010000206.1"/>
</dbReference>
<dbReference type="Proteomes" id="UP000053096">
    <property type="component" value="Unassembled WGS sequence"/>
</dbReference>
<dbReference type="Gene3D" id="2.40.30.170">
    <property type="match status" value="1"/>
</dbReference>
<evidence type="ECO:0000256" key="3">
    <source>
        <dbReference type="ARBA" id="ARBA00022989"/>
    </source>
</evidence>
<gene>
    <name evidence="9" type="primary">prsE</name>
    <name evidence="8" type="ORF">BBN53_04950</name>
    <name evidence="9" type="ORF">ERS370011_02719</name>
</gene>
<reference evidence="8 11" key="2">
    <citation type="submission" date="2016-07" db="EMBL/GenBank/DDBJ databases">
        <title>Complete genome sequences of Bordetella pseudohinzii.</title>
        <authorList>
            <person name="Spilker T."/>
            <person name="Darrah R."/>
            <person name="LiPuma J.J."/>
        </authorList>
    </citation>
    <scope>NUCLEOTIDE SEQUENCE [LARGE SCALE GENOMIC DNA]</scope>
    <source>
        <strain evidence="8 11">HI4681</strain>
    </source>
</reference>
<evidence type="ECO:0000259" key="6">
    <source>
        <dbReference type="Pfam" id="PF25984"/>
    </source>
</evidence>
<dbReference type="InterPro" id="IPR050739">
    <property type="entry name" value="MFP"/>
</dbReference>
<feature type="domain" description="YknX-like barrel-sandwich hybrid" evidence="6">
    <location>
        <begin position="62"/>
        <end position="273"/>
    </location>
</feature>
<proteinExistence type="predicted"/>
<dbReference type="InterPro" id="IPR058639">
    <property type="entry name" value="BSH_YknX-like"/>
</dbReference>
<name>A0A0J6F4N8_9BORD</name>
<dbReference type="GO" id="GO:0016020">
    <property type="term" value="C:membrane"/>
    <property type="evidence" value="ECO:0007669"/>
    <property type="project" value="UniProtKB-SubCell"/>
</dbReference>
<dbReference type="PANTHER" id="PTHR30386:SF26">
    <property type="entry name" value="TRANSPORT PROTEIN COMB"/>
    <property type="match status" value="1"/>
</dbReference>
<keyword evidence="4" id="KW-0472">Membrane</keyword>
<evidence type="ECO:0000313" key="11">
    <source>
        <dbReference type="Proteomes" id="UP000092950"/>
    </source>
</evidence>
<dbReference type="AlphaFoldDB" id="A0A0J6F4N8"/>
<dbReference type="SUPFAM" id="SSF111369">
    <property type="entry name" value="HlyD-like secretion proteins"/>
    <property type="match status" value="1"/>
</dbReference>
<sequence>MSGHTGLENSLVQDASVGGGSRALLWTIVAAVAGVVGWAHWAELDKITRASGQVIVSSRNQVIQAPDGGVLEEMLVREGDTVKRGQVLFRFQQTRARAAMQESVAKVAGLKVAVARLQAEVFGTPLRFEPDADAYPELRDNQIALMRRRQAALNEEIGALDRARKLAQEELSLNQPLVARGDVSRAEVLKLQRQVVDLAGQISNKRNKFYQDAQADLAKAQEDLEGARQVLAQRQDQLQHTEVYAPMDGVVRNVRLTTALGGVARSGDEILQIVPVDEDLVIEAKVKPRDVAFIKPGLPGNIKLDAYDYAIYGSLQGRVSYISADTLYDESKDGAQQPYYRVQIKTSGRDLTSRNGQAIQTQPGMTATVEIKTGKHTVWEYLTKPITKTLGESLQER</sequence>
<accession>A0A0M7G0F2</accession>
<keyword evidence="11" id="KW-1185">Reference proteome</keyword>
<evidence type="ECO:0000256" key="1">
    <source>
        <dbReference type="ARBA" id="ARBA00004167"/>
    </source>
</evidence>
<organism evidence="9 10">
    <name type="scientific">Bordetella pseudohinzii</name>
    <dbReference type="NCBI Taxonomy" id="1331258"/>
    <lineage>
        <taxon>Bacteria</taxon>
        <taxon>Pseudomonadati</taxon>
        <taxon>Pseudomonadota</taxon>
        <taxon>Betaproteobacteria</taxon>
        <taxon>Burkholderiales</taxon>
        <taxon>Alcaligenaceae</taxon>
        <taxon>Bordetella</taxon>
    </lineage>
</organism>
<reference evidence="9 10" key="1">
    <citation type="submission" date="2015-09" db="EMBL/GenBank/DDBJ databases">
        <authorList>
            <person name="Jackson K.R."/>
            <person name="Lunt B.L."/>
            <person name="Fisher J.N.B."/>
            <person name="Gardner A.V."/>
            <person name="Bailey M.E."/>
            <person name="Deus L.M."/>
            <person name="Earl A.S."/>
            <person name="Gibby P.D."/>
            <person name="Hartmann K.A."/>
            <person name="Liu J.E."/>
            <person name="Manci A.M."/>
            <person name="Nielsen D.A."/>
            <person name="Solomon M.B."/>
            <person name="Breakwell D.P."/>
            <person name="Burnett S.H."/>
            <person name="Grose J.H."/>
        </authorList>
    </citation>
    <scope>NUCLEOTIDE SEQUENCE [LARGE SCALE GENOMIC DNA]</scope>
    <source>
        <strain evidence="9 10">2789STDY5608636</strain>
    </source>
</reference>
<evidence type="ECO:0000259" key="7">
    <source>
        <dbReference type="Pfam" id="PF26002"/>
    </source>
</evidence>
<dbReference type="Proteomes" id="UP000092950">
    <property type="component" value="Chromosome"/>
</dbReference>
<evidence type="ECO:0000313" key="9">
    <source>
        <dbReference type="EMBL" id="CUI88469.1"/>
    </source>
</evidence>
<keyword evidence="3" id="KW-1133">Transmembrane helix</keyword>
<evidence type="ECO:0000256" key="5">
    <source>
        <dbReference type="SAM" id="Coils"/>
    </source>
</evidence>
<dbReference type="Pfam" id="PF26002">
    <property type="entry name" value="Beta-barrel_AprE"/>
    <property type="match status" value="1"/>
</dbReference>
<keyword evidence="5" id="KW-0175">Coiled coil</keyword>
<evidence type="ECO:0000313" key="10">
    <source>
        <dbReference type="Proteomes" id="UP000053096"/>
    </source>
</evidence>
<feature type="domain" description="AprE-like beta-barrel" evidence="7">
    <location>
        <begin position="280"/>
        <end position="374"/>
    </location>
</feature>
<dbReference type="InterPro" id="IPR058982">
    <property type="entry name" value="Beta-barrel_AprE"/>
</dbReference>
<dbReference type="Gene3D" id="2.40.50.100">
    <property type="match status" value="1"/>
</dbReference>
<dbReference type="PRINTS" id="PR01490">
    <property type="entry name" value="RTXTOXIND"/>
</dbReference>
<evidence type="ECO:0000313" key="8">
    <source>
        <dbReference type="EMBL" id="ANY15293.1"/>
    </source>
</evidence>
<evidence type="ECO:0000256" key="2">
    <source>
        <dbReference type="ARBA" id="ARBA00022692"/>
    </source>
</evidence>
<dbReference type="EMBL" id="CYTV01000006">
    <property type="protein sequence ID" value="CUI88469.1"/>
    <property type="molecule type" value="Genomic_DNA"/>
</dbReference>
<dbReference type="KEGG" id="bpdz:BBN53_04950"/>